<dbReference type="RefSeq" id="WP_377318268.1">
    <property type="nucleotide sequence ID" value="NZ_JBHSNF010000001.1"/>
</dbReference>
<keyword evidence="2" id="KW-1185">Reference proteome</keyword>
<organism evidence="1 2">
    <name type="scientific">Rhodanobacter ginsengisoli</name>
    <dbReference type="NCBI Taxonomy" id="418646"/>
    <lineage>
        <taxon>Bacteria</taxon>
        <taxon>Pseudomonadati</taxon>
        <taxon>Pseudomonadota</taxon>
        <taxon>Gammaproteobacteria</taxon>
        <taxon>Lysobacterales</taxon>
        <taxon>Rhodanobacteraceae</taxon>
        <taxon>Rhodanobacter</taxon>
    </lineage>
</organism>
<reference evidence="2" key="1">
    <citation type="journal article" date="2019" name="Int. J. Syst. Evol. Microbiol.">
        <title>The Global Catalogue of Microorganisms (GCM) 10K type strain sequencing project: providing services to taxonomists for standard genome sequencing and annotation.</title>
        <authorList>
            <consortium name="The Broad Institute Genomics Platform"/>
            <consortium name="The Broad Institute Genome Sequencing Center for Infectious Disease"/>
            <person name="Wu L."/>
            <person name="Ma J."/>
        </authorList>
    </citation>
    <scope>NUCLEOTIDE SEQUENCE [LARGE SCALE GENOMIC DNA]</scope>
    <source>
        <strain evidence="2">CGMCC 1.16619</strain>
    </source>
</reference>
<name>A0ABW0QLF0_9GAMM</name>
<protein>
    <recommendedName>
        <fullName evidence="3">Poly A polymerase head domain-containing protein</fullName>
    </recommendedName>
</protein>
<dbReference type="EMBL" id="JBHSNF010000001">
    <property type="protein sequence ID" value="MFC5525308.1"/>
    <property type="molecule type" value="Genomic_DNA"/>
</dbReference>
<proteinExistence type="predicted"/>
<accession>A0ABW0QLF0</accession>
<evidence type="ECO:0008006" key="3">
    <source>
        <dbReference type="Google" id="ProtNLM"/>
    </source>
</evidence>
<gene>
    <name evidence="1" type="ORF">ACFPPA_06085</name>
</gene>
<comment type="caution">
    <text evidence="1">The sequence shown here is derived from an EMBL/GenBank/DDBJ whole genome shotgun (WGS) entry which is preliminary data.</text>
</comment>
<dbReference type="Proteomes" id="UP001596114">
    <property type="component" value="Unassembled WGS sequence"/>
</dbReference>
<sequence length="241" mass="26526">MTTQTTERLRRYVRALKKRDELWGFFNALNYSGEAFLFGGAPRDVAFGFGNKVHDLDIFVSGPIDLDEISRFSSITRRTNFGGLRLFVGSFEVDAWELDKSFAFRANASNFIGVRNLLHSVCFSTDGVAVSLKTGGVTVTPAFSKSLDDRVLDFVTKPAELEPVVGARIARLALKLDLALSLSVAAYLRGCLESFGNNGLIAAEARWGEHRMLNELLVAQLAARICDRASMSASHKLERLG</sequence>
<evidence type="ECO:0000313" key="1">
    <source>
        <dbReference type="EMBL" id="MFC5525308.1"/>
    </source>
</evidence>
<evidence type="ECO:0000313" key="2">
    <source>
        <dbReference type="Proteomes" id="UP001596114"/>
    </source>
</evidence>